<protein>
    <submittedName>
        <fullName evidence="1">Uncharacterized protein</fullName>
    </submittedName>
</protein>
<dbReference type="AlphaFoldDB" id="A0A427TVS5"/>
<gene>
    <name evidence="1" type="ORF">EJA10_03175</name>
</gene>
<dbReference type="Proteomes" id="UP000279911">
    <property type="component" value="Unassembled WGS sequence"/>
</dbReference>
<evidence type="ECO:0000313" key="2">
    <source>
        <dbReference type="Proteomes" id="UP000279911"/>
    </source>
</evidence>
<reference evidence="2" key="1">
    <citation type="submission" date="2018-12" db="EMBL/GenBank/DDBJ databases">
        <title>Bacillus chawlae sp. nov., Bacillus glennii sp. nov., and Bacillus saganii sp. nov. Isolated from the Vehicle Assembly Building at Kennedy Space Center where the Viking Spacecraft were Assembled.</title>
        <authorList>
            <person name="Seuylemezian A."/>
            <person name="Vaishampayan P."/>
        </authorList>
    </citation>
    <scope>NUCLEOTIDE SEQUENCE [LARGE SCALE GENOMIC DNA]</scope>
    <source>
        <strain evidence="2">DSM 13966</strain>
    </source>
</reference>
<comment type="caution">
    <text evidence="1">The sequence shown here is derived from an EMBL/GenBank/DDBJ whole genome shotgun (WGS) entry which is preliminary data.</text>
</comment>
<accession>A0A427TVS5</accession>
<sequence>MDEKQAWNAIVSQLTGNNNEFPSVPKINKTPVWFSASTDGNNIYIDKATEHVPSSKLSAQRKLNYSTFKKVYPLYLRREKGESVSQEVTSITVNQVYYFSLIKHLANDTNPVLK</sequence>
<name>A0A427TVS5_9BACI</name>
<dbReference type="OrthoDB" id="2679147at2"/>
<evidence type="ECO:0000313" key="1">
    <source>
        <dbReference type="EMBL" id="RSD28598.1"/>
    </source>
</evidence>
<dbReference type="RefSeq" id="WP_125478561.1">
    <property type="nucleotide sequence ID" value="NZ_RSFW01000006.1"/>
</dbReference>
<proteinExistence type="predicted"/>
<dbReference type="EMBL" id="RSFW01000006">
    <property type="protein sequence ID" value="RSD28598.1"/>
    <property type="molecule type" value="Genomic_DNA"/>
</dbReference>
<organism evidence="1 2">
    <name type="scientific">Mesobacillus subterraneus</name>
    <dbReference type="NCBI Taxonomy" id="285983"/>
    <lineage>
        <taxon>Bacteria</taxon>
        <taxon>Bacillati</taxon>
        <taxon>Bacillota</taxon>
        <taxon>Bacilli</taxon>
        <taxon>Bacillales</taxon>
        <taxon>Bacillaceae</taxon>
        <taxon>Mesobacillus</taxon>
    </lineage>
</organism>